<keyword evidence="1" id="KW-0812">Transmembrane</keyword>
<keyword evidence="1" id="KW-0472">Membrane</keyword>
<feature type="transmembrane region" description="Helical" evidence="1">
    <location>
        <begin position="288"/>
        <end position="313"/>
    </location>
</feature>
<reference evidence="2" key="1">
    <citation type="submission" date="2012-10" db="EMBL/GenBank/DDBJ databases">
        <authorList>
            <person name="Zafar N."/>
            <person name="Inman J."/>
            <person name="Hall N."/>
            <person name="Lorenzi H."/>
            <person name="Caler E."/>
        </authorList>
    </citation>
    <scope>NUCLEOTIDE SEQUENCE [LARGE SCALE GENOMIC DNA]</scope>
    <source>
        <strain evidence="2">IP1</strain>
    </source>
</reference>
<accession>A0A0A1UH12</accession>
<dbReference type="RefSeq" id="XP_004261151.1">
    <property type="nucleotide sequence ID" value="XM_004261103.1"/>
</dbReference>
<dbReference type="OrthoDB" id="300641at2759"/>
<dbReference type="EMBL" id="KB206235">
    <property type="protein sequence ID" value="ELP94380.1"/>
    <property type="molecule type" value="Genomic_DNA"/>
</dbReference>
<dbReference type="InterPro" id="IPR009030">
    <property type="entry name" value="Growth_fac_rcpt_cys_sf"/>
</dbReference>
<protein>
    <submittedName>
        <fullName evidence="2">Uncharacterized protein</fullName>
    </submittedName>
</protein>
<dbReference type="GeneID" id="14893365"/>
<evidence type="ECO:0000313" key="2">
    <source>
        <dbReference type="EMBL" id="ELP94380.1"/>
    </source>
</evidence>
<evidence type="ECO:0000256" key="1">
    <source>
        <dbReference type="SAM" id="Phobius"/>
    </source>
</evidence>
<name>A0A0A1UH12_ENTIV</name>
<dbReference type="Gene3D" id="2.10.220.10">
    <property type="entry name" value="Hormone Receptor, Insulin-like Growth Factor Receptor 1, Chain A, domain 2"/>
    <property type="match status" value="1"/>
</dbReference>
<keyword evidence="1" id="KW-1133">Transmembrane helix</keyword>
<dbReference type="InterPro" id="IPR053215">
    <property type="entry name" value="TKL_Ser/Thr_kinase"/>
</dbReference>
<dbReference type="PANTHER" id="PTHR45756:SF1">
    <property type="entry name" value="PROTEIN KINASE DOMAIN CONTAINING PROTEIN"/>
    <property type="match status" value="1"/>
</dbReference>
<dbReference type="InterPro" id="IPR006212">
    <property type="entry name" value="Furin_repeat"/>
</dbReference>
<dbReference type="SMART" id="SM00261">
    <property type="entry name" value="FU"/>
    <property type="match status" value="3"/>
</dbReference>
<gene>
    <name evidence="2" type="ORF">EIN_401430</name>
</gene>
<sequence length="418" mass="46942">MVNQNNIIACKSGYITNFNNCQKCSDLYKSSEVCENGRPTKCEIEFEINKSGQCEHNNCSDPNDENGKCTSFINNCTFITNSKCLECDNSLILNNAECLTNDDLQCTNQSLVSCLRCKNSYYFNSSTNKCERCDPNCLTCVMNPTYCLSCPPGFYISNNICKTNSELVGICTQFISSGGCAKCAEGYYRNGLDCYKCNLSCSLCNTNSTYGYFQVNTNECEKCETTCLTCSSKRSCESCLSSKVLLSSGICVTLSQITKCKEIKNSKCNKCSFWYAPSPDGTYCEKRAVWWVILVVVLFIIFVLSILVIVLIFSTKRILKMIHTKEQEKTTTIFGMEKSNVKFNSLANNICVSSKELNFNSEIEEIPVNTETKIVFCVGNMSKNVLKIQFTTTTQIDKFTIRVTPEVVMLKKKFACEF</sequence>
<dbReference type="AlphaFoldDB" id="A0A0A1UH12"/>
<dbReference type="PANTHER" id="PTHR45756">
    <property type="entry name" value="PALMITOYLTRANSFERASE"/>
    <property type="match status" value="1"/>
</dbReference>
<dbReference type="VEuPathDB" id="AmoebaDB:EIN_401430"/>
<keyword evidence="3" id="KW-1185">Reference proteome</keyword>
<organism evidence="2 3">
    <name type="scientific">Entamoeba invadens IP1</name>
    <dbReference type="NCBI Taxonomy" id="370355"/>
    <lineage>
        <taxon>Eukaryota</taxon>
        <taxon>Amoebozoa</taxon>
        <taxon>Evosea</taxon>
        <taxon>Archamoebae</taxon>
        <taxon>Mastigamoebida</taxon>
        <taxon>Entamoebidae</taxon>
        <taxon>Entamoeba</taxon>
    </lineage>
</organism>
<dbReference type="SUPFAM" id="SSF57184">
    <property type="entry name" value="Growth factor receptor domain"/>
    <property type="match status" value="2"/>
</dbReference>
<dbReference type="Proteomes" id="UP000014680">
    <property type="component" value="Unassembled WGS sequence"/>
</dbReference>
<evidence type="ECO:0000313" key="3">
    <source>
        <dbReference type="Proteomes" id="UP000014680"/>
    </source>
</evidence>
<dbReference type="KEGG" id="eiv:EIN_401430"/>
<proteinExistence type="predicted"/>